<reference evidence="4" key="1">
    <citation type="journal article" date="2016" name="Nat. Genet.">
        <title>A high-quality carrot genome assembly provides new insights into carotenoid accumulation and asterid genome evolution.</title>
        <authorList>
            <person name="Iorizzo M."/>
            <person name="Ellison S."/>
            <person name="Senalik D."/>
            <person name="Zeng P."/>
            <person name="Satapoomin P."/>
            <person name="Huang J."/>
            <person name="Bowman M."/>
            <person name="Iovene M."/>
            <person name="Sanseverino W."/>
            <person name="Cavagnaro P."/>
            <person name="Yildiz M."/>
            <person name="Macko-Podgorni A."/>
            <person name="Moranska E."/>
            <person name="Grzebelus E."/>
            <person name="Grzebelus D."/>
            <person name="Ashrafi H."/>
            <person name="Zheng Z."/>
            <person name="Cheng S."/>
            <person name="Spooner D."/>
            <person name="Van Deynze A."/>
            <person name="Simon P."/>
        </authorList>
    </citation>
    <scope>NUCLEOTIDE SEQUENCE</scope>
    <source>
        <tissue evidence="4">Leaf</tissue>
    </source>
</reference>
<gene>
    <name evidence="4" type="ORF">DCAR_0832633</name>
</gene>
<dbReference type="PANTHER" id="PTHR34451:SF7">
    <property type="entry name" value="PHD FINGER FAMILY PROTEIN"/>
    <property type="match status" value="1"/>
</dbReference>
<evidence type="ECO:0000256" key="1">
    <source>
        <dbReference type="PROSITE-ProRule" id="PRU00175"/>
    </source>
</evidence>
<keyword evidence="5" id="KW-1185">Reference proteome</keyword>
<dbReference type="AlphaFoldDB" id="A0AAF0XU02"/>
<keyword evidence="1" id="KW-0863">Zinc-finger</keyword>
<feature type="compositionally biased region" description="Polar residues" evidence="2">
    <location>
        <begin position="12"/>
        <end position="21"/>
    </location>
</feature>
<dbReference type="Proteomes" id="UP000077755">
    <property type="component" value="Chromosome 8"/>
</dbReference>
<accession>A0AAF0XU02</accession>
<keyword evidence="1" id="KW-0862">Zinc</keyword>
<dbReference type="KEGG" id="dcr:108197003"/>
<dbReference type="GO" id="GO:0008270">
    <property type="term" value="F:zinc ion binding"/>
    <property type="evidence" value="ECO:0007669"/>
    <property type="project" value="UniProtKB-KW"/>
</dbReference>
<proteinExistence type="predicted"/>
<feature type="domain" description="RING-type" evidence="3">
    <location>
        <begin position="55"/>
        <end position="106"/>
    </location>
</feature>
<organism evidence="4 5">
    <name type="scientific">Daucus carota subsp. sativus</name>
    <name type="common">Carrot</name>
    <dbReference type="NCBI Taxonomy" id="79200"/>
    <lineage>
        <taxon>Eukaryota</taxon>
        <taxon>Viridiplantae</taxon>
        <taxon>Streptophyta</taxon>
        <taxon>Embryophyta</taxon>
        <taxon>Tracheophyta</taxon>
        <taxon>Spermatophyta</taxon>
        <taxon>Magnoliopsida</taxon>
        <taxon>eudicotyledons</taxon>
        <taxon>Gunneridae</taxon>
        <taxon>Pentapetalae</taxon>
        <taxon>asterids</taxon>
        <taxon>campanulids</taxon>
        <taxon>Apiales</taxon>
        <taxon>Apiaceae</taxon>
        <taxon>Apioideae</taxon>
        <taxon>Scandiceae</taxon>
        <taxon>Daucinae</taxon>
        <taxon>Daucus</taxon>
        <taxon>Daucus sect. Daucus</taxon>
    </lineage>
</organism>
<dbReference type="PANTHER" id="PTHR34451">
    <property type="entry name" value="PHD FINGER FAMILY PROTEIN"/>
    <property type="match status" value="1"/>
</dbReference>
<name>A0AAF0XU02_DAUCS</name>
<evidence type="ECO:0000259" key="3">
    <source>
        <dbReference type="PROSITE" id="PS50089"/>
    </source>
</evidence>
<evidence type="ECO:0000313" key="4">
    <source>
        <dbReference type="EMBL" id="WOH13124.1"/>
    </source>
</evidence>
<dbReference type="EMBL" id="CP093350">
    <property type="protein sequence ID" value="WOH13124.1"/>
    <property type="molecule type" value="Genomic_DNA"/>
</dbReference>
<evidence type="ECO:0000256" key="2">
    <source>
        <dbReference type="SAM" id="MobiDB-lite"/>
    </source>
</evidence>
<feature type="region of interest" description="Disordered" evidence="2">
    <location>
        <begin position="1"/>
        <end position="21"/>
    </location>
</feature>
<protein>
    <recommendedName>
        <fullName evidence="3">RING-type domain-containing protein</fullName>
    </recommendedName>
</protein>
<reference evidence="4" key="2">
    <citation type="submission" date="2022-03" db="EMBL/GenBank/DDBJ databases">
        <title>Draft title - Genomic analysis of global carrot germplasm unveils the trajectory of domestication and the origin of high carotenoid orange carrot.</title>
        <authorList>
            <person name="Iorizzo M."/>
            <person name="Ellison S."/>
            <person name="Senalik D."/>
            <person name="Macko-Podgorni A."/>
            <person name="Grzebelus D."/>
            <person name="Bostan H."/>
            <person name="Rolling W."/>
            <person name="Curaba J."/>
            <person name="Simon P."/>
        </authorList>
    </citation>
    <scope>NUCLEOTIDE SEQUENCE</scope>
    <source>
        <tissue evidence="4">Leaf</tissue>
    </source>
</reference>
<dbReference type="PROSITE" id="PS50089">
    <property type="entry name" value="ZF_RING_2"/>
    <property type="match status" value="1"/>
</dbReference>
<keyword evidence="1" id="KW-0479">Metal-binding</keyword>
<dbReference type="InterPro" id="IPR001841">
    <property type="entry name" value="Znf_RING"/>
</dbReference>
<sequence length="184" mass="20665">MQHLNFPRCTSCHGSASRHSPANNLSTVTFTVRHRGDFRRLCTSCVLKYHPSHFCPICFTVYDADSPAPTIDRRVVCISCPSILHPDCIVPAINCKSAPYQCPPCRNPSFRFFTAEREGVDEELARQFLAAAKIAVMSVKKAAKEARAVAERRAIEAIRARRIAKEAVAHHWLDNDDDDRNELS</sequence>
<evidence type="ECO:0000313" key="5">
    <source>
        <dbReference type="Proteomes" id="UP000077755"/>
    </source>
</evidence>